<comment type="caution">
    <text evidence="2">The sequence shown here is derived from an EMBL/GenBank/DDBJ whole genome shotgun (WGS) entry which is preliminary data.</text>
</comment>
<dbReference type="EMBL" id="CAJVPL010000671">
    <property type="protein sequence ID" value="CAG8520139.1"/>
    <property type="molecule type" value="Genomic_DNA"/>
</dbReference>
<protein>
    <submittedName>
        <fullName evidence="2">13_t:CDS:1</fullName>
    </submittedName>
</protein>
<evidence type="ECO:0000313" key="2">
    <source>
        <dbReference type="EMBL" id="CAG8520139.1"/>
    </source>
</evidence>
<evidence type="ECO:0000256" key="1">
    <source>
        <dbReference type="SAM" id="MobiDB-lite"/>
    </source>
</evidence>
<feature type="compositionally biased region" description="Acidic residues" evidence="1">
    <location>
        <begin position="254"/>
        <end position="273"/>
    </location>
</feature>
<feature type="region of interest" description="Disordered" evidence="1">
    <location>
        <begin position="251"/>
        <end position="277"/>
    </location>
</feature>
<organism evidence="2 3">
    <name type="scientific">Ambispora gerdemannii</name>
    <dbReference type="NCBI Taxonomy" id="144530"/>
    <lineage>
        <taxon>Eukaryota</taxon>
        <taxon>Fungi</taxon>
        <taxon>Fungi incertae sedis</taxon>
        <taxon>Mucoromycota</taxon>
        <taxon>Glomeromycotina</taxon>
        <taxon>Glomeromycetes</taxon>
        <taxon>Archaeosporales</taxon>
        <taxon>Ambisporaceae</taxon>
        <taxon>Ambispora</taxon>
    </lineage>
</organism>
<feature type="region of interest" description="Disordered" evidence="1">
    <location>
        <begin position="148"/>
        <end position="170"/>
    </location>
</feature>
<name>A0A9N9A5S5_9GLOM</name>
<dbReference type="OrthoDB" id="10580690at2759"/>
<proteinExistence type="predicted"/>
<gene>
    <name evidence="2" type="ORF">AGERDE_LOCUS5194</name>
</gene>
<dbReference type="AlphaFoldDB" id="A0A9N9A5S5"/>
<keyword evidence="3" id="KW-1185">Reference proteome</keyword>
<sequence length="297" mass="34532">MIHSTTNILNNNNSMCVNDNNCQQTIAWLKSLETRKPTVPTYPLQTLFNTKKSLSSNILNTEPFECEKDTLTFSKLPETNIHEEKKSWSNIPNDDDHLFDDDENKPTPQNDDLEKNSKNCSTNLESSQLLLLEPCWSPSNETVIGLFDDEEADNEYTDNYSDIDDDEEDDEKSYLLWDTDSECSDTTTINDFDEEKEMLDDVVFYADDFLDNFIDNATLSAENGDDEFKQQLKEKKSNNFDSEDFYKQKSYFDWDSDPEEDDDESTLLDDDEKDAEKPTIESFDDAIYYANEILKRF</sequence>
<accession>A0A9N9A5S5</accession>
<reference evidence="2" key="1">
    <citation type="submission" date="2021-06" db="EMBL/GenBank/DDBJ databases">
        <authorList>
            <person name="Kallberg Y."/>
            <person name="Tangrot J."/>
            <person name="Rosling A."/>
        </authorList>
    </citation>
    <scope>NUCLEOTIDE SEQUENCE</scope>
    <source>
        <strain evidence="2">MT106</strain>
    </source>
</reference>
<feature type="region of interest" description="Disordered" evidence="1">
    <location>
        <begin position="84"/>
        <end position="119"/>
    </location>
</feature>
<evidence type="ECO:0000313" key="3">
    <source>
        <dbReference type="Proteomes" id="UP000789831"/>
    </source>
</evidence>
<dbReference type="Proteomes" id="UP000789831">
    <property type="component" value="Unassembled WGS sequence"/>
</dbReference>